<reference evidence="1 2" key="1">
    <citation type="submission" date="2018-12" db="EMBL/GenBank/DDBJ databases">
        <title>Marinifilum JC070 sp. nov., a marine bacterium isolated from Yongle Blue Hole in the South China Sea.</title>
        <authorList>
            <person name="Fu T."/>
        </authorList>
    </citation>
    <scope>NUCLEOTIDE SEQUENCE [LARGE SCALE GENOMIC DNA]</scope>
    <source>
        <strain evidence="1 2">JC070</strain>
    </source>
</reference>
<dbReference type="EMBL" id="RZNH01000101">
    <property type="protein sequence ID" value="NOU62377.1"/>
    <property type="molecule type" value="Genomic_DNA"/>
</dbReference>
<protein>
    <recommendedName>
        <fullName evidence="3">Carbohydrate-binding domain-containing protein</fullName>
    </recommendedName>
</protein>
<comment type="caution">
    <text evidence="1">The sequence shown here is derived from an EMBL/GenBank/DDBJ whole genome shotgun (WGS) entry which is preliminary data.</text>
</comment>
<evidence type="ECO:0008006" key="3">
    <source>
        <dbReference type="Google" id="ProtNLM"/>
    </source>
</evidence>
<name>A0ABX1X1Y9_9BACT</name>
<evidence type="ECO:0000313" key="1">
    <source>
        <dbReference type="EMBL" id="NOU62377.1"/>
    </source>
</evidence>
<organism evidence="1 2">
    <name type="scientific">Marinifilum caeruleilacunae</name>
    <dbReference type="NCBI Taxonomy" id="2499076"/>
    <lineage>
        <taxon>Bacteria</taxon>
        <taxon>Pseudomonadati</taxon>
        <taxon>Bacteroidota</taxon>
        <taxon>Bacteroidia</taxon>
        <taxon>Marinilabiliales</taxon>
        <taxon>Marinifilaceae</taxon>
    </lineage>
</organism>
<gene>
    <name evidence="1" type="ORF">ELS83_21555</name>
</gene>
<accession>A0ABX1X1Y9</accession>
<sequence>MRKIITYSFIIILTLTATSKGLCHKDLIEYGKWLKFYNLNHEDFQKVGNDSKLKITWSDYDLTEKCTDIYKTFYIYSTDSTYFIDLDSYSLAIENRNNKLISYGSGIDMKVQIIRLSDNKSATLLFCGSSCIPETANWITDSWIEIVGFSDNESGKMKPTKWKFDLENMVFATYQIDINIDSISDFYYEKERLKSIEFIKNNAP</sequence>
<keyword evidence="2" id="KW-1185">Reference proteome</keyword>
<dbReference type="Proteomes" id="UP000732105">
    <property type="component" value="Unassembled WGS sequence"/>
</dbReference>
<evidence type="ECO:0000313" key="2">
    <source>
        <dbReference type="Proteomes" id="UP000732105"/>
    </source>
</evidence>
<dbReference type="RefSeq" id="WP_171597624.1">
    <property type="nucleotide sequence ID" value="NZ_RZNH01000101.1"/>
</dbReference>
<proteinExistence type="predicted"/>